<dbReference type="EMBL" id="BARS01031298">
    <property type="protein sequence ID" value="GAG16583.1"/>
    <property type="molecule type" value="Genomic_DNA"/>
</dbReference>
<sequence length="132" mass="15637">MSRKEMQRKNSNKTRVENLDAQMFVVRDFMDEFYNKTLFLSGKVLDSELTPSQIKSIFAFEEENKEYPIGKLGKNAQVKRSAITNMVDCLEKEGIAERCRDNRDRRVVKVRLTDKGRKIREEFIKRRRDEVA</sequence>
<comment type="caution">
    <text evidence="5">The sequence shown here is derived from an EMBL/GenBank/DDBJ whole genome shotgun (WGS) entry which is preliminary data.</text>
</comment>
<dbReference type="GO" id="GO:0003700">
    <property type="term" value="F:DNA-binding transcription factor activity"/>
    <property type="evidence" value="ECO:0007669"/>
    <property type="project" value="InterPro"/>
</dbReference>
<dbReference type="PANTHER" id="PTHR42756">
    <property type="entry name" value="TRANSCRIPTIONAL REGULATOR, MARR"/>
    <property type="match status" value="1"/>
</dbReference>
<organism evidence="5">
    <name type="scientific">marine sediment metagenome</name>
    <dbReference type="NCBI Taxonomy" id="412755"/>
    <lineage>
        <taxon>unclassified sequences</taxon>
        <taxon>metagenomes</taxon>
        <taxon>ecological metagenomes</taxon>
    </lineage>
</organism>
<name>X0VVX3_9ZZZZ</name>
<dbReference type="Pfam" id="PF01047">
    <property type="entry name" value="MarR"/>
    <property type="match status" value="1"/>
</dbReference>
<keyword evidence="3" id="KW-0804">Transcription</keyword>
<evidence type="ECO:0000259" key="4">
    <source>
        <dbReference type="PROSITE" id="PS50995"/>
    </source>
</evidence>
<gene>
    <name evidence="5" type="ORF">S01H1_48726</name>
</gene>
<reference evidence="5" key="1">
    <citation type="journal article" date="2014" name="Front. Microbiol.">
        <title>High frequency of phylogenetically diverse reductive dehalogenase-homologous genes in deep subseafloor sedimentary metagenomes.</title>
        <authorList>
            <person name="Kawai M."/>
            <person name="Futagami T."/>
            <person name="Toyoda A."/>
            <person name="Takaki Y."/>
            <person name="Nishi S."/>
            <person name="Hori S."/>
            <person name="Arai W."/>
            <person name="Tsubouchi T."/>
            <person name="Morono Y."/>
            <person name="Uchiyama I."/>
            <person name="Ito T."/>
            <person name="Fujiyama A."/>
            <person name="Inagaki F."/>
            <person name="Takami H."/>
        </authorList>
    </citation>
    <scope>NUCLEOTIDE SEQUENCE</scope>
    <source>
        <strain evidence="5">Expedition CK06-06</strain>
    </source>
</reference>
<keyword evidence="2" id="KW-0238">DNA-binding</keyword>
<dbReference type="AlphaFoldDB" id="X0VVX3"/>
<keyword evidence="1" id="KW-0805">Transcription regulation</keyword>
<feature type="domain" description="HTH marR-type" evidence="4">
    <location>
        <begin position="1"/>
        <end position="132"/>
    </location>
</feature>
<dbReference type="InterPro" id="IPR000835">
    <property type="entry name" value="HTH_MarR-typ"/>
</dbReference>
<dbReference type="InterPro" id="IPR036388">
    <property type="entry name" value="WH-like_DNA-bd_sf"/>
</dbReference>
<feature type="non-terminal residue" evidence="5">
    <location>
        <position position="132"/>
    </location>
</feature>
<dbReference type="GO" id="GO:0003677">
    <property type="term" value="F:DNA binding"/>
    <property type="evidence" value="ECO:0007669"/>
    <property type="project" value="UniProtKB-KW"/>
</dbReference>
<accession>X0VVX3</accession>
<evidence type="ECO:0000313" key="5">
    <source>
        <dbReference type="EMBL" id="GAG16583.1"/>
    </source>
</evidence>
<proteinExistence type="predicted"/>
<dbReference type="InterPro" id="IPR036390">
    <property type="entry name" value="WH_DNA-bd_sf"/>
</dbReference>
<dbReference type="SMART" id="SM00347">
    <property type="entry name" value="HTH_MARR"/>
    <property type="match status" value="1"/>
</dbReference>
<evidence type="ECO:0000256" key="2">
    <source>
        <dbReference type="ARBA" id="ARBA00023125"/>
    </source>
</evidence>
<evidence type="ECO:0000256" key="1">
    <source>
        <dbReference type="ARBA" id="ARBA00023015"/>
    </source>
</evidence>
<dbReference type="SUPFAM" id="SSF46785">
    <property type="entry name" value="Winged helix' DNA-binding domain"/>
    <property type="match status" value="1"/>
</dbReference>
<dbReference type="PROSITE" id="PS50995">
    <property type="entry name" value="HTH_MARR_2"/>
    <property type="match status" value="1"/>
</dbReference>
<dbReference type="Gene3D" id="1.10.10.10">
    <property type="entry name" value="Winged helix-like DNA-binding domain superfamily/Winged helix DNA-binding domain"/>
    <property type="match status" value="1"/>
</dbReference>
<evidence type="ECO:0000256" key="3">
    <source>
        <dbReference type="ARBA" id="ARBA00023163"/>
    </source>
</evidence>
<dbReference type="PANTHER" id="PTHR42756:SF1">
    <property type="entry name" value="TRANSCRIPTIONAL REPRESSOR OF EMRAB OPERON"/>
    <property type="match status" value="1"/>
</dbReference>
<protein>
    <recommendedName>
        <fullName evidence="4">HTH marR-type domain-containing protein</fullName>
    </recommendedName>
</protein>